<name>A0ABQ5JKX4_9LACO</name>
<keyword evidence="2" id="KW-0732">Signal</keyword>
<dbReference type="InterPro" id="IPR039424">
    <property type="entry name" value="SBP_5"/>
</dbReference>
<protein>
    <submittedName>
        <fullName evidence="4">Peptide ABC transporter substrate-binding protein</fullName>
    </submittedName>
</protein>
<accession>A0ABQ5JKX4</accession>
<evidence type="ECO:0000256" key="2">
    <source>
        <dbReference type="SAM" id="SignalP"/>
    </source>
</evidence>
<dbReference type="Gene3D" id="3.10.105.10">
    <property type="entry name" value="Dipeptide-binding Protein, Domain 3"/>
    <property type="match status" value="1"/>
</dbReference>
<dbReference type="PROSITE" id="PS51257">
    <property type="entry name" value="PROKAR_LIPOPROTEIN"/>
    <property type="match status" value="1"/>
</dbReference>
<dbReference type="Proteomes" id="UP001055149">
    <property type="component" value="Unassembled WGS sequence"/>
</dbReference>
<sequence length="603" mass="67208">MNKTKKKWAVSSAAIMIALSLAACGNGGDKKKSSANDSGRAKLTEVYKNPDKASKSANAKSTLKVAEPNDSPFKGVTEPTLADNQEDSNVFSPGGNGNLFNVNKNYKIVDGGLADQKLDRKKNTVTITIRDNAKWSDGHPVVARDVEYPYEIIASPKSTSSQYSADFERIEGMADFHKGKTNTISGFTYPDGENGKKVVIQLNTLSPSMKFAGNSFIWGTVAPYHHYKGIAIDKLAASDQVRKNPLFVGPYKLDKLVAGESTSWSPNKYYWGKTPKVKHITINVVSSNSIDKAIQTKKYDFTTPGGVMRGTSYKNLKGLKDYKMVGIPALSYNYFGFNVGKYDTETQKNVMDPKAKMGNKKLRQAMMYAVDEDALNKKFGNGVKWRAKTLIPPVFDKYADKSAKGFPHNEKKANQLLDDAGYKKKGKWRVQPNGKPLVIHFGAMQGSATSHATYQDYLQRWQKVGLNVKMATGKEMEMNSFYDTLQKPKQNQIDIFAAAWGVSSEPTPTQLYGEDAPFNMGHFVSKKNTELINSLNNKKAWDDSYRTQQFKKWQEYMNDQAAYVATDNSFDWNPVNKRVKGFDLSPANNDFWANLSLTSSKIQ</sequence>
<dbReference type="Pfam" id="PF00496">
    <property type="entry name" value="SBP_bac_5"/>
    <property type="match status" value="1"/>
</dbReference>
<evidence type="ECO:0000259" key="3">
    <source>
        <dbReference type="Pfam" id="PF00496"/>
    </source>
</evidence>
<dbReference type="EMBL" id="BQXH01000018">
    <property type="protein sequence ID" value="GKS82072.1"/>
    <property type="molecule type" value="Genomic_DNA"/>
</dbReference>
<evidence type="ECO:0000313" key="4">
    <source>
        <dbReference type="EMBL" id="GKS82072.1"/>
    </source>
</evidence>
<proteinExistence type="predicted"/>
<comment type="caution">
    <text evidence="4">The sequence shown here is derived from an EMBL/GenBank/DDBJ whole genome shotgun (WGS) entry which is preliminary data.</text>
</comment>
<dbReference type="SUPFAM" id="SSF53850">
    <property type="entry name" value="Periplasmic binding protein-like II"/>
    <property type="match status" value="1"/>
</dbReference>
<reference evidence="4" key="1">
    <citation type="journal article" date="2022" name="Int. J. Syst. Evol. Microbiol.">
        <title>A novel species of lactic acid bacteria, Ligilactobacillus pabuli sp. nov., isolated from alfalfa silage.</title>
        <authorList>
            <person name="Tohno M."/>
            <person name="Tanizawa Y."/>
            <person name="Sawada H."/>
            <person name="Sakamoto M."/>
            <person name="Ohkuma M."/>
            <person name="Kobayashi H."/>
        </authorList>
    </citation>
    <scope>NUCLEOTIDE SEQUENCE</scope>
    <source>
        <strain evidence="4">AF129</strain>
    </source>
</reference>
<organism evidence="4 5">
    <name type="scientific">Ligilactobacillus pabuli</name>
    <dbReference type="NCBI Taxonomy" id="2886039"/>
    <lineage>
        <taxon>Bacteria</taxon>
        <taxon>Bacillati</taxon>
        <taxon>Bacillota</taxon>
        <taxon>Bacilli</taxon>
        <taxon>Lactobacillales</taxon>
        <taxon>Lactobacillaceae</taxon>
        <taxon>Ligilactobacillus</taxon>
    </lineage>
</organism>
<dbReference type="CDD" id="cd08510">
    <property type="entry name" value="PBP2_Lactococcal_OppA_like"/>
    <property type="match status" value="1"/>
</dbReference>
<dbReference type="Gene3D" id="3.40.190.10">
    <property type="entry name" value="Periplasmic binding protein-like II"/>
    <property type="match status" value="1"/>
</dbReference>
<feature type="compositionally biased region" description="Basic and acidic residues" evidence="1">
    <location>
        <begin position="28"/>
        <end position="54"/>
    </location>
</feature>
<dbReference type="PANTHER" id="PTHR30290">
    <property type="entry name" value="PERIPLASMIC BINDING COMPONENT OF ABC TRANSPORTER"/>
    <property type="match status" value="1"/>
</dbReference>
<dbReference type="PIRSF" id="PIRSF002741">
    <property type="entry name" value="MppA"/>
    <property type="match status" value="1"/>
</dbReference>
<feature type="signal peptide" evidence="2">
    <location>
        <begin position="1"/>
        <end position="22"/>
    </location>
</feature>
<dbReference type="InterPro" id="IPR000914">
    <property type="entry name" value="SBP_5_dom"/>
</dbReference>
<dbReference type="InterPro" id="IPR030678">
    <property type="entry name" value="Peptide/Ni-bd"/>
</dbReference>
<gene>
    <name evidence="4" type="primary">oppA_4</name>
    <name evidence="4" type="ORF">LPAF129_17580</name>
</gene>
<keyword evidence="5" id="KW-1185">Reference proteome</keyword>
<dbReference type="RefSeq" id="WP_244056288.1">
    <property type="nucleotide sequence ID" value="NZ_BQXH01000018.1"/>
</dbReference>
<feature type="chain" id="PRO_5047325512" evidence="2">
    <location>
        <begin position="23"/>
        <end position="603"/>
    </location>
</feature>
<evidence type="ECO:0000313" key="5">
    <source>
        <dbReference type="Proteomes" id="UP001055149"/>
    </source>
</evidence>
<feature type="region of interest" description="Disordered" evidence="1">
    <location>
        <begin position="26"/>
        <end position="95"/>
    </location>
</feature>
<evidence type="ECO:0000256" key="1">
    <source>
        <dbReference type="SAM" id="MobiDB-lite"/>
    </source>
</evidence>
<feature type="domain" description="Solute-binding protein family 5" evidence="3">
    <location>
        <begin position="112"/>
        <end position="512"/>
    </location>
</feature>